<evidence type="ECO:0000256" key="3">
    <source>
        <dbReference type="ARBA" id="ARBA00013253"/>
    </source>
</evidence>
<dbReference type="InterPro" id="IPR000550">
    <property type="entry name" value="Hppk"/>
</dbReference>
<sequence length="168" mass="18672">MPSHTVFISIGSNLGDRLANCCKGIAALCADETVRLIARSPFYETEPVDYVDQAWFLNAAMQVSTRLSPEALLDRTQAVQRALGRAGGGVRFGPRVLDLDIIFFDRVVIESPRLILPHPRMHKRRFVLQPICDIDGSIVHPVLGRTVESLLNQLVEEGQSIRPCSFDC</sequence>
<feature type="domain" description="7,8-dihydro-6-hydroxymethylpterin-pyrophosphokinase" evidence="13">
    <location>
        <begin position="91"/>
        <end position="102"/>
    </location>
</feature>
<evidence type="ECO:0000313" key="14">
    <source>
        <dbReference type="EMBL" id="MCJ8502571.1"/>
    </source>
</evidence>
<evidence type="ECO:0000256" key="2">
    <source>
        <dbReference type="ARBA" id="ARBA00005810"/>
    </source>
</evidence>
<dbReference type="Gene3D" id="3.30.70.560">
    <property type="entry name" value="7,8-Dihydro-6-hydroxymethylpterin-pyrophosphokinase HPPK"/>
    <property type="match status" value="1"/>
</dbReference>
<dbReference type="EMBL" id="JALJRB010000028">
    <property type="protein sequence ID" value="MCJ8502571.1"/>
    <property type="molecule type" value="Genomic_DNA"/>
</dbReference>
<dbReference type="NCBIfam" id="TIGR01498">
    <property type="entry name" value="folK"/>
    <property type="match status" value="1"/>
</dbReference>
<dbReference type="GO" id="GO:0003848">
    <property type="term" value="F:2-amino-4-hydroxy-6-hydroxymethyldihydropteridine diphosphokinase activity"/>
    <property type="evidence" value="ECO:0007669"/>
    <property type="project" value="UniProtKB-EC"/>
</dbReference>
<evidence type="ECO:0000256" key="12">
    <source>
        <dbReference type="ARBA" id="ARBA00033413"/>
    </source>
</evidence>
<dbReference type="GO" id="GO:0016301">
    <property type="term" value="F:kinase activity"/>
    <property type="evidence" value="ECO:0007669"/>
    <property type="project" value="UniProtKB-KW"/>
</dbReference>
<evidence type="ECO:0000256" key="11">
    <source>
        <dbReference type="ARBA" id="ARBA00029766"/>
    </source>
</evidence>
<evidence type="ECO:0000256" key="1">
    <source>
        <dbReference type="ARBA" id="ARBA00005051"/>
    </source>
</evidence>
<keyword evidence="6" id="KW-0547">Nucleotide-binding</keyword>
<dbReference type="GO" id="GO:0005524">
    <property type="term" value="F:ATP binding"/>
    <property type="evidence" value="ECO:0007669"/>
    <property type="project" value="UniProtKB-KW"/>
</dbReference>
<dbReference type="Proteomes" id="UP001165427">
    <property type="component" value="Unassembled WGS sequence"/>
</dbReference>
<reference evidence="14" key="1">
    <citation type="submission" date="2022-04" db="EMBL/GenBank/DDBJ databases">
        <title>Desulfatitalea alkaliphila sp. nov., a novel anaerobic sulfate-reducing bacterium isolated from terrestrial mud volcano, Taman Peninsula, Russia.</title>
        <authorList>
            <person name="Khomyakova M.A."/>
            <person name="Merkel A.Y."/>
            <person name="Slobodkin A.I."/>
        </authorList>
    </citation>
    <scope>NUCLEOTIDE SEQUENCE</scope>
    <source>
        <strain evidence="14">M08but</strain>
    </source>
</reference>
<dbReference type="InterPro" id="IPR035907">
    <property type="entry name" value="Hppk_sf"/>
</dbReference>
<evidence type="ECO:0000256" key="5">
    <source>
        <dbReference type="ARBA" id="ARBA00022679"/>
    </source>
</evidence>
<comment type="function">
    <text evidence="10">Catalyzes the transfer of pyrophosphate from adenosine triphosphate (ATP) to 6-hydroxymethyl-7,8-dihydropterin, an enzymatic step in folate biosynthesis pathway.</text>
</comment>
<evidence type="ECO:0000256" key="7">
    <source>
        <dbReference type="ARBA" id="ARBA00022777"/>
    </source>
</evidence>
<dbReference type="GO" id="GO:0046656">
    <property type="term" value="P:folic acid biosynthetic process"/>
    <property type="evidence" value="ECO:0007669"/>
    <property type="project" value="UniProtKB-KW"/>
</dbReference>
<keyword evidence="8" id="KW-0067">ATP-binding</keyword>
<keyword evidence="9" id="KW-0289">Folate biosynthesis</keyword>
<evidence type="ECO:0000259" key="13">
    <source>
        <dbReference type="PROSITE" id="PS00794"/>
    </source>
</evidence>
<accession>A0AA41R7T4</accession>
<evidence type="ECO:0000256" key="6">
    <source>
        <dbReference type="ARBA" id="ARBA00022741"/>
    </source>
</evidence>
<gene>
    <name evidence="14" type="primary">folK</name>
    <name evidence="14" type="ORF">MRX98_18485</name>
</gene>
<evidence type="ECO:0000256" key="9">
    <source>
        <dbReference type="ARBA" id="ARBA00022909"/>
    </source>
</evidence>
<keyword evidence="15" id="KW-1185">Reference proteome</keyword>
<dbReference type="SUPFAM" id="SSF55083">
    <property type="entry name" value="6-hydroxymethyl-7,8-dihydropterin pyrophosphokinase, HPPK"/>
    <property type="match status" value="1"/>
</dbReference>
<dbReference type="PANTHER" id="PTHR43071">
    <property type="entry name" value="2-AMINO-4-HYDROXY-6-HYDROXYMETHYLDIHYDROPTERIDINE PYROPHOSPHOKINASE"/>
    <property type="match status" value="1"/>
</dbReference>
<dbReference type="AlphaFoldDB" id="A0AA41R7T4"/>
<organism evidence="14 15">
    <name type="scientific">Desulfatitalea alkaliphila</name>
    <dbReference type="NCBI Taxonomy" id="2929485"/>
    <lineage>
        <taxon>Bacteria</taxon>
        <taxon>Pseudomonadati</taxon>
        <taxon>Thermodesulfobacteriota</taxon>
        <taxon>Desulfobacteria</taxon>
        <taxon>Desulfobacterales</taxon>
        <taxon>Desulfosarcinaceae</taxon>
        <taxon>Desulfatitalea</taxon>
    </lineage>
</organism>
<dbReference type="PROSITE" id="PS00794">
    <property type="entry name" value="HPPK"/>
    <property type="match status" value="1"/>
</dbReference>
<dbReference type="EC" id="2.7.6.3" evidence="3"/>
<protein>
    <recommendedName>
        <fullName evidence="4">2-amino-4-hydroxy-6-hydroxymethyldihydropteridine pyrophosphokinase</fullName>
        <ecNumber evidence="3">2.7.6.3</ecNumber>
    </recommendedName>
    <alternativeName>
        <fullName evidence="11">6-hydroxymethyl-7,8-dihydropterin pyrophosphokinase</fullName>
    </alternativeName>
    <alternativeName>
        <fullName evidence="12">7,8-dihydro-6-hydroxymethylpterin-pyrophosphokinase</fullName>
    </alternativeName>
</protein>
<keyword evidence="7" id="KW-0418">Kinase</keyword>
<dbReference type="RefSeq" id="WP_246913543.1">
    <property type="nucleotide sequence ID" value="NZ_JALJRB010000028.1"/>
</dbReference>
<name>A0AA41R7T4_9BACT</name>
<comment type="similarity">
    <text evidence="2">Belongs to the HPPK family.</text>
</comment>
<evidence type="ECO:0000256" key="10">
    <source>
        <dbReference type="ARBA" id="ARBA00029409"/>
    </source>
</evidence>
<proteinExistence type="inferred from homology"/>
<evidence type="ECO:0000313" key="15">
    <source>
        <dbReference type="Proteomes" id="UP001165427"/>
    </source>
</evidence>
<comment type="pathway">
    <text evidence="1">Cofactor biosynthesis; tetrahydrofolate biosynthesis; 2-amino-4-hydroxy-6-hydroxymethyl-7,8-dihydropteridine diphosphate from 7,8-dihydroneopterin triphosphate: step 4/4.</text>
</comment>
<evidence type="ECO:0000256" key="4">
    <source>
        <dbReference type="ARBA" id="ARBA00016218"/>
    </source>
</evidence>
<dbReference type="PANTHER" id="PTHR43071:SF1">
    <property type="entry name" value="2-AMINO-4-HYDROXY-6-HYDROXYMETHYLDIHYDROPTERIDINE PYROPHOSPHOKINASE"/>
    <property type="match status" value="1"/>
</dbReference>
<keyword evidence="5 14" id="KW-0808">Transferase</keyword>
<evidence type="ECO:0000256" key="8">
    <source>
        <dbReference type="ARBA" id="ARBA00022840"/>
    </source>
</evidence>
<comment type="caution">
    <text evidence="14">The sequence shown here is derived from an EMBL/GenBank/DDBJ whole genome shotgun (WGS) entry which is preliminary data.</text>
</comment>
<dbReference type="Pfam" id="PF01288">
    <property type="entry name" value="HPPK"/>
    <property type="match status" value="1"/>
</dbReference>
<dbReference type="CDD" id="cd00483">
    <property type="entry name" value="HPPK"/>
    <property type="match status" value="1"/>
</dbReference>